<keyword evidence="3" id="KW-0804">Transcription</keyword>
<dbReference type="GO" id="GO:0008270">
    <property type="term" value="F:zinc ion binding"/>
    <property type="evidence" value="ECO:0007669"/>
    <property type="project" value="InterPro"/>
</dbReference>
<sequence length="283" mass="29580">MTDRAEAPQRKLSGAGLNLRRSCDSCHRGKVKCDGIRPACKRCYRRNGVCVYSYNRPVGRPAQGQGVRPRPSAWFEEAGDADMALLTSVLMPQAPGGLLPEETSIWDQPLASWDALADGGDALSPVPVAEAAATSAGADLDDSLTTAASDERLEIGAVRGATAVPDPGGTGSGLCAEGPMLGLGIEAVDGWPAGLNTWHTTSDAGADHWPDTSGANYIARGRWGAMGDSDCDGTANIQAGTGANIVKDPGHGDWKCGEDMELMCLEWEWVAVGPGMFLVIMPL</sequence>
<dbReference type="GO" id="GO:0000981">
    <property type="term" value="F:DNA-binding transcription factor activity, RNA polymerase II-specific"/>
    <property type="evidence" value="ECO:0007669"/>
    <property type="project" value="InterPro"/>
</dbReference>
<keyword evidence="1" id="KW-0805">Transcription regulation</keyword>
<evidence type="ECO:0000256" key="3">
    <source>
        <dbReference type="ARBA" id="ARBA00023163"/>
    </source>
</evidence>
<accession>A0A135URT8</accession>
<comment type="caution">
    <text evidence="6">The sequence shown here is derived from an EMBL/GenBank/DDBJ whole genome shotgun (WGS) entry which is preliminary data.</text>
</comment>
<name>A0A135URT8_9PEZI</name>
<dbReference type="PROSITE" id="PS00463">
    <property type="entry name" value="ZN2_CY6_FUNGAL_1"/>
    <property type="match status" value="1"/>
</dbReference>
<dbReference type="SUPFAM" id="SSF57701">
    <property type="entry name" value="Zn2/Cys6 DNA-binding domain"/>
    <property type="match status" value="1"/>
</dbReference>
<evidence type="ECO:0000256" key="4">
    <source>
        <dbReference type="ARBA" id="ARBA00023242"/>
    </source>
</evidence>
<evidence type="ECO:0000256" key="1">
    <source>
        <dbReference type="ARBA" id="ARBA00023015"/>
    </source>
</evidence>
<evidence type="ECO:0000256" key="2">
    <source>
        <dbReference type="ARBA" id="ARBA00023125"/>
    </source>
</evidence>
<dbReference type="InterPro" id="IPR001138">
    <property type="entry name" value="Zn2Cys6_DnaBD"/>
</dbReference>
<evidence type="ECO:0000259" key="5">
    <source>
        <dbReference type="PROSITE" id="PS50048"/>
    </source>
</evidence>
<gene>
    <name evidence="6" type="ORF">CSAL01_11066</name>
</gene>
<reference evidence="6 7" key="1">
    <citation type="submission" date="2014-02" db="EMBL/GenBank/DDBJ databases">
        <title>The genome sequence of Colletotrichum salicis CBS 607.94.</title>
        <authorList>
            <person name="Baroncelli R."/>
            <person name="Thon M.R."/>
        </authorList>
    </citation>
    <scope>NUCLEOTIDE SEQUENCE [LARGE SCALE GENOMIC DNA]</scope>
    <source>
        <strain evidence="6 7">CBS 607.94</strain>
    </source>
</reference>
<dbReference type="PROSITE" id="PS50048">
    <property type="entry name" value="ZN2_CY6_FUNGAL_2"/>
    <property type="match status" value="1"/>
</dbReference>
<dbReference type="OrthoDB" id="4835788at2759"/>
<keyword evidence="2" id="KW-0238">DNA-binding</keyword>
<dbReference type="SMART" id="SM00066">
    <property type="entry name" value="GAL4"/>
    <property type="match status" value="1"/>
</dbReference>
<dbReference type="EMBL" id="JFFI01001123">
    <property type="protein sequence ID" value="KXH63099.1"/>
    <property type="molecule type" value="Genomic_DNA"/>
</dbReference>
<keyword evidence="4" id="KW-0539">Nucleus</keyword>
<organism evidence="6 7">
    <name type="scientific">Colletotrichum salicis</name>
    <dbReference type="NCBI Taxonomy" id="1209931"/>
    <lineage>
        <taxon>Eukaryota</taxon>
        <taxon>Fungi</taxon>
        <taxon>Dikarya</taxon>
        <taxon>Ascomycota</taxon>
        <taxon>Pezizomycotina</taxon>
        <taxon>Sordariomycetes</taxon>
        <taxon>Hypocreomycetidae</taxon>
        <taxon>Glomerellales</taxon>
        <taxon>Glomerellaceae</taxon>
        <taxon>Colletotrichum</taxon>
        <taxon>Colletotrichum acutatum species complex</taxon>
    </lineage>
</organism>
<dbReference type="Gene3D" id="4.10.240.10">
    <property type="entry name" value="Zn(2)-C6 fungal-type DNA-binding domain"/>
    <property type="match status" value="1"/>
</dbReference>
<proteinExistence type="predicted"/>
<dbReference type="InterPro" id="IPR050675">
    <property type="entry name" value="OAF3"/>
</dbReference>
<evidence type="ECO:0000313" key="7">
    <source>
        <dbReference type="Proteomes" id="UP000070121"/>
    </source>
</evidence>
<dbReference type="PANTHER" id="PTHR31069">
    <property type="entry name" value="OLEATE-ACTIVATED TRANSCRIPTION FACTOR 1-RELATED"/>
    <property type="match status" value="1"/>
</dbReference>
<dbReference type="GO" id="GO:0003677">
    <property type="term" value="F:DNA binding"/>
    <property type="evidence" value="ECO:0007669"/>
    <property type="project" value="UniProtKB-KW"/>
</dbReference>
<dbReference type="Pfam" id="PF00172">
    <property type="entry name" value="Zn_clus"/>
    <property type="match status" value="1"/>
</dbReference>
<dbReference type="PANTHER" id="PTHR31069:SF31">
    <property type="entry name" value="MONODICTYPHENONE CLUSTER TRANSCRIPTION FACTOR-RELATED"/>
    <property type="match status" value="1"/>
</dbReference>
<dbReference type="STRING" id="1209931.A0A135URT8"/>
<protein>
    <recommendedName>
        <fullName evidence="5">Zn(2)-C6 fungal-type domain-containing protein</fullName>
    </recommendedName>
</protein>
<dbReference type="InterPro" id="IPR036864">
    <property type="entry name" value="Zn2-C6_fun-type_DNA-bd_sf"/>
</dbReference>
<keyword evidence="7" id="KW-1185">Reference proteome</keyword>
<dbReference type="AlphaFoldDB" id="A0A135URT8"/>
<evidence type="ECO:0000313" key="6">
    <source>
        <dbReference type="EMBL" id="KXH63099.1"/>
    </source>
</evidence>
<dbReference type="Proteomes" id="UP000070121">
    <property type="component" value="Unassembled WGS sequence"/>
</dbReference>
<feature type="domain" description="Zn(2)-C6 fungal-type" evidence="5">
    <location>
        <begin position="22"/>
        <end position="52"/>
    </location>
</feature>
<dbReference type="CDD" id="cd00067">
    <property type="entry name" value="GAL4"/>
    <property type="match status" value="1"/>
</dbReference>
<dbReference type="PRINTS" id="PR00755">
    <property type="entry name" value="AFLATOXINBRP"/>
</dbReference>